<evidence type="ECO:0000313" key="3">
    <source>
        <dbReference type="Proteomes" id="UP000461670"/>
    </source>
</evidence>
<dbReference type="AlphaFoldDB" id="A0A7V8JQW4"/>
<gene>
    <name evidence="2" type="ORF">GAK30_01552</name>
</gene>
<name>A0A7V8JQW4_9BURK</name>
<organism evidence="2 3">
    <name type="scientific">Paracidovorax wautersii</name>
    <dbReference type="NCBI Taxonomy" id="1177982"/>
    <lineage>
        <taxon>Bacteria</taxon>
        <taxon>Pseudomonadati</taxon>
        <taxon>Pseudomonadota</taxon>
        <taxon>Betaproteobacteria</taxon>
        <taxon>Burkholderiales</taxon>
        <taxon>Comamonadaceae</taxon>
        <taxon>Paracidovorax</taxon>
    </lineage>
</organism>
<dbReference type="EMBL" id="WNDQ01000017">
    <property type="protein sequence ID" value="KAF1021863.1"/>
    <property type="molecule type" value="Genomic_DNA"/>
</dbReference>
<reference evidence="3" key="1">
    <citation type="journal article" date="2020" name="MBio">
        <title>Horizontal gene transfer to a defensive symbiont with a reduced genome amongst a multipartite beetle microbiome.</title>
        <authorList>
            <person name="Waterworth S.C."/>
            <person name="Florez L.V."/>
            <person name="Rees E.R."/>
            <person name="Hertweck C."/>
            <person name="Kaltenpoth M."/>
            <person name="Kwan J.C."/>
        </authorList>
    </citation>
    <scope>NUCLEOTIDE SEQUENCE [LARGE SCALE GENOMIC DNA]</scope>
</reference>
<dbReference type="Pfam" id="PF07603">
    <property type="entry name" value="Lcl_C"/>
    <property type="match status" value="1"/>
</dbReference>
<evidence type="ECO:0000259" key="1">
    <source>
        <dbReference type="Pfam" id="PF07603"/>
    </source>
</evidence>
<accession>A0A7V8JQW4</accession>
<dbReference type="Proteomes" id="UP000461670">
    <property type="component" value="Unassembled WGS sequence"/>
</dbReference>
<feature type="domain" description="Lcl C-terminal" evidence="1">
    <location>
        <begin position="87"/>
        <end position="163"/>
    </location>
</feature>
<dbReference type="InterPro" id="IPR011460">
    <property type="entry name" value="Lcl_C"/>
</dbReference>
<protein>
    <recommendedName>
        <fullName evidence="1">Lcl C-terminal domain-containing protein</fullName>
    </recommendedName>
</protein>
<sequence>MQDQVQTQDPSIPLIGQPWTAQGGILGAIVQGDGESNAAIIVPTAAEAFAKALTFGAYGKYVDGADSYTDGKANTAALIASGLDFPAAQHCANLVIDGLNDWYLPSIDQLRALRINVPDLFKVTDWYWSSTQSSPLTAWAQDFKGGYSGRITKDTTCHVRPVRSFLIR</sequence>
<evidence type="ECO:0000313" key="2">
    <source>
        <dbReference type="EMBL" id="KAF1021863.1"/>
    </source>
</evidence>
<proteinExistence type="predicted"/>
<comment type="caution">
    <text evidence="2">The sequence shown here is derived from an EMBL/GenBank/DDBJ whole genome shotgun (WGS) entry which is preliminary data.</text>
</comment>